<dbReference type="Proteomes" id="UP001199525">
    <property type="component" value="Unassembled WGS sequence"/>
</dbReference>
<keyword evidence="3" id="KW-1185">Reference proteome</keyword>
<organism evidence="2 3">
    <name type="scientific">Nostoc favosum CHAB5714</name>
    <dbReference type="NCBI Taxonomy" id="2780399"/>
    <lineage>
        <taxon>Bacteria</taxon>
        <taxon>Bacillati</taxon>
        <taxon>Cyanobacteriota</taxon>
        <taxon>Cyanophyceae</taxon>
        <taxon>Nostocales</taxon>
        <taxon>Nostocaceae</taxon>
        <taxon>Nostoc</taxon>
        <taxon>Nostoc favosum</taxon>
    </lineage>
</organism>
<dbReference type="RefSeq" id="WP_229486872.1">
    <property type="nucleotide sequence ID" value="NZ_JAIVFQ010000039.1"/>
</dbReference>
<dbReference type="InterPro" id="IPR006843">
    <property type="entry name" value="PAP/fibrillin_dom"/>
</dbReference>
<dbReference type="InterPro" id="IPR039633">
    <property type="entry name" value="PAP"/>
</dbReference>
<gene>
    <name evidence="2" type="ORF">LC586_22420</name>
</gene>
<sequence>MNQDMVEDDATRLALKSELLQCIDNLGLQQSLFPIPDNSIDKLVRQLESINPIPQVLQPNYLPSLFGNWQLVYASQGTIVTRQIASIPDFWGVIKIKRVWQTLASSSNTRNILASNSAQLELPILGEWQLQANGHWRWGTDEKTTTVSFDSFSMQGTKPFALSNWSFPELKIPVLEFLQKEALWITSYLDQEIRVGRGATNNLFVFRRDVTPST</sequence>
<comment type="caution">
    <text evidence="2">The sequence shown here is derived from an EMBL/GenBank/DDBJ whole genome shotgun (WGS) entry which is preliminary data.</text>
</comment>
<dbReference type="EMBL" id="JAIVFQ010000039">
    <property type="protein sequence ID" value="MCC5601885.1"/>
    <property type="molecule type" value="Genomic_DNA"/>
</dbReference>
<reference evidence="2 3" key="1">
    <citation type="journal article" date="2021" name="Microorganisms">
        <title>Genome Evolution of Filamentous Cyanobacterium Nostoc Species: From Facultative Symbiosis to Free Living.</title>
        <authorList>
            <person name="Huo D."/>
            <person name="Li H."/>
            <person name="Cai F."/>
            <person name="Guo X."/>
            <person name="Qiao Z."/>
            <person name="Wang W."/>
            <person name="Yu G."/>
            <person name="Li R."/>
        </authorList>
    </citation>
    <scope>NUCLEOTIDE SEQUENCE [LARGE SCALE GENOMIC DNA]</scope>
    <source>
        <strain evidence="2 3">CHAB 5714</strain>
    </source>
</reference>
<accession>A0ABS8ICG5</accession>
<name>A0ABS8ICG5_9NOSO</name>
<feature type="domain" description="Plastid lipid-associated protein/fibrillin conserved" evidence="1">
    <location>
        <begin position="15"/>
        <end position="206"/>
    </location>
</feature>
<protein>
    <submittedName>
        <fullName evidence="2">PAP/fibrillin family protein</fullName>
    </submittedName>
</protein>
<evidence type="ECO:0000259" key="1">
    <source>
        <dbReference type="Pfam" id="PF04755"/>
    </source>
</evidence>
<dbReference type="PANTHER" id="PTHR31906">
    <property type="entry name" value="PLASTID-LIPID-ASSOCIATED PROTEIN 4, CHLOROPLASTIC-RELATED"/>
    <property type="match status" value="1"/>
</dbReference>
<evidence type="ECO:0000313" key="3">
    <source>
        <dbReference type="Proteomes" id="UP001199525"/>
    </source>
</evidence>
<proteinExistence type="predicted"/>
<dbReference type="Pfam" id="PF04755">
    <property type="entry name" value="PAP_fibrillin"/>
    <property type="match status" value="1"/>
</dbReference>
<evidence type="ECO:0000313" key="2">
    <source>
        <dbReference type="EMBL" id="MCC5601885.1"/>
    </source>
</evidence>